<feature type="non-terminal residue" evidence="8">
    <location>
        <position position="1"/>
    </location>
</feature>
<dbReference type="RefSeq" id="WP_377936753.1">
    <property type="nucleotide sequence ID" value="NZ_JBHUEA010000047.1"/>
</dbReference>
<keyword evidence="2" id="KW-1003">Cell membrane</keyword>
<evidence type="ECO:0000259" key="7">
    <source>
        <dbReference type="Pfam" id="PF05425"/>
    </source>
</evidence>
<evidence type="ECO:0000256" key="4">
    <source>
        <dbReference type="ARBA" id="ARBA00022989"/>
    </source>
</evidence>
<protein>
    <submittedName>
        <fullName evidence="8">CopD family protein</fullName>
    </submittedName>
</protein>
<proteinExistence type="predicted"/>
<accession>A0ABW4LJ28</accession>
<sequence>APASAVAAAATLVDLLLRGPRASGSGWAGALRLHGLGDVLTGGIGVALVVRLVLLVAGALLVARARRGVAGTAVLGAIAVGALTTVALLGHAAAGPGAAWLVPAAVVHLGAMTTWLGGLVLLAGVLLRRGDGAPDAVLLRRWPRLAFASVAALIVTGELQAFPTVVPLPALWRTDYGLLLLGKLGLVAVALALAVGAHRLLARGSSPHRLRRAVIAEAAVTAAVVAVTAVLTMQPTAAETYGPPAAVAAPLDPGRLAVQVASTRRGPTRLHLAPPPGVRLDRVEGSLSTEGVPGLEVHFERTADGGWRSTDAQTPLPGRWTLTLQLDVAPDRGLATRTAWDVW</sequence>
<dbReference type="EMBL" id="JBHUEA010000047">
    <property type="protein sequence ID" value="MFD1723082.1"/>
    <property type="molecule type" value="Genomic_DNA"/>
</dbReference>
<evidence type="ECO:0000256" key="6">
    <source>
        <dbReference type="SAM" id="Phobius"/>
    </source>
</evidence>
<dbReference type="Pfam" id="PF05425">
    <property type="entry name" value="CopD"/>
    <property type="match status" value="1"/>
</dbReference>
<keyword evidence="3 6" id="KW-0812">Transmembrane</keyword>
<dbReference type="InterPro" id="IPR032694">
    <property type="entry name" value="CopC/D"/>
</dbReference>
<keyword evidence="4 6" id="KW-1133">Transmembrane helix</keyword>
<organism evidence="8 9">
    <name type="scientific">Amnibacterium endophyticum</name>
    <dbReference type="NCBI Taxonomy" id="2109337"/>
    <lineage>
        <taxon>Bacteria</taxon>
        <taxon>Bacillati</taxon>
        <taxon>Actinomycetota</taxon>
        <taxon>Actinomycetes</taxon>
        <taxon>Micrococcales</taxon>
        <taxon>Microbacteriaceae</taxon>
        <taxon>Amnibacterium</taxon>
    </lineage>
</organism>
<feature type="transmembrane region" description="Helical" evidence="6">
    <location>
        <begin position="213"/>
        <end position="233"/>
    </location>
</feature>
<evidence type="ECO:0000313" key="9">
    <source>
        <dbReference type="Proteomes" id="UP001597347"/>
    </source>
</evidence>
<dbReference type="PANTHER" id="PTHR34820:SF4">
    <property type="entry name" value="INNER MEMBRANE PROTEIN YEBZ"/>
    <property type="match status" value="1"/>
</dbReference>
<name>A0ABW4LJ28_9MICO</name>
<gene>
    <name evidence="8" type="ORF">ACFSBI_16155</name>
</gene>
<keyword evidence="9" id="KW-1185">Reference proteome</keyword>
<dbReference type="InterPro" id="IPR008457">
    <property type="entry name" value="Cu-R_CopD_dom"/>
</dbReference>
<feature type="transmembrane region" description="Helical" evidence="6">
    <location>
        <begin position="178"/>
        <end position="201"/>
    </location>
</feature>
<feature type="transmembrane region" description="Helical" evidence="6">
    <location>
        <begin position="42"/>
        <end position="62"/>
    </location>
</feature>
<feature type="transmembrane region" description="Helical" evidence="6">
    <location>
        <begin position="74"/>
        <end position="94"/>
    </location>
</feature>
<reference evidence="9" key="1">
    <citation type="journal article" date="2019" name="Int. J. Syst. Evol. Microbiol.">
        <title>The Global Catalogue of Microorganisms (GCM) 10K type strain sequencing project: providing services to taxonomists for standard genome sequencing and annotation.</title>
        <authorList>
            <consortium name="The Broad Institute Genomics Platform"/>
            <consortium name="The Broad Institute Genome Sequencing Center for Infectious Disease"/>
            <person name="Wu L."/>
            <person name="Ma J."/>
        </authorList>
    </citation>
    <scope>NUCLEOTIDE SEQUENCE [LARGE SCALE GENOMIC DNA]</scope>
    <source>
        <strain evidence="9">CGMCC 1.12471</strain>
    </source>
</reference>
<feature type="transmembrane region" description="Helical" evidence="6">
    <location>
        <begin position="100"/>
        <end position="125"/>
    </location>
</feature>
<dbReference type="PANTHER" id="PTHR34820">
    <property type="entry name" value="INNER MEMBRANE PROTEIN YEBZ"/>
    <property type="match status" value="1"/>
</dbReference>
<comment type="subcellular location">
    <subcellularLocation>
        <location evidence="1">Cell membrane</location>
        <topology evidence="1">Multi-pass membrane protein</topology>
    </subcellularLocation>
</comment>
<feature type="transmembrane region" description="Helical" evidence="6">
    <location>
        <begin position="145"/>
        <end position="166"/>
    </location>
</feature>
<evidence type="ECO:0000256" key="3">
    <source>
        <dbReference type="ARBA" id="ARBA00022692"/>
    </source>
</evidence>
<evidence type="ECO:0000256" key="5">
    <source>
        <dbReference type="ARBA" id="ARBA00023136"/>
    </source>
</evidence>
<comment type="caution">
    <text evidence="8">The sequence shown here is derived from an EMBL/GenBank/DDBJ whole genome shotgun (WGS) entry which is preliminary data.</text>
</comment>
<evidence type="ECO:0000313" key="8">
    <source>
        <dbReference type="EMBL" id="MFD1723082.1"/>
    </source>
</evidence>
<dbReference type="Proteomes" id="UP001597347">
    <property type="component" value="Unassembled WGS sequence"/>
</dbReference>
<evidence type="ECO:0000256" key="1">
    <source>
        <dbReference type="ARBA" id="ARBA00004651"/>
    </source>
</evidence>
<keyword evidence="5 6" id="KW-0472">Membrane</keyword>
<evidence type="ECO:0000256" key="2">
    <source>
        <dbReference type="ARBA" id="ARBA00022475"/>
    </source>
</evidence>
<feature type="domain" description="Copper resistance protein D" evidence="7">
    <location>
        <begin position="138"/>
        <end position="231"/>
    </location>
</feature>